<dbReference type="PANTHER" id="PTHR43162:SF1">
    <property type="entry name" value="PRESTALK A DIFFERENTIATION PROTEIN A"/>
    <property type="match status" value="1"/>
</dbReference>
<comment type="caution">
    <text evidence="2">The sequence shown here is derived from an EMBL/GenBank/DDBJ whole genome shotgun (WGS) entry which is preliminary data.</text>
</comment>
<dbReference type="Gene3D" id="3.40.50.720">
    <property type="entry name" value="NAD(P)-binding Rossmann-like Domain"/>
    <property type="match status" value="1"/>
</dbReference>
<dbReference type="Gene3D" id="3.90.25.10">
    <property type="entry name" value="UDP-galactose 4-epimerase, domain 1"/>
    <property type="match status" value="1"/>
</dbReference>
<evidence type="ECO:0000313" key="3">
    <source>
        <dbReference type="Proteomes" id="UP000540989"/>
    </source>
</evidence>
<dbReference type="EMBL" id="JACHIP010000010">
    <property type="protein sequence ID" value="MBB5060160.1"/>
    <property type="molecule type" value="Genomic_DNA"/>
</dbReference>
<dbReference type="InterPro" id="IPR036291">
    <property type="entry name" value="NAD(P)-bd_dom_sf"/>
</dbReference>
<proteinExistence type="predicted"/>
<evidence type="ECO:0000259" key="1">
    <source>
        <dbReference type="Pfam" id="PF13460"/>
    </source>
</evidence>
<dbReference type="InterPro" id="IPR051604">
    <property type="entry name" value="Ergot_Alk_Oxidoreductase"/>
</dbReference>
<name>A0A7W7ZHS5_9BACT</name>
<dbReference type="AlphaFoldDB" id="A0A7W7ZHS5"/>
<protein>
    <submittedName>
        <fullName evidence="2">Uncharacterized protein YbjT (DUF2867 family)</fullName>
    </submittedName>
</protein>
<reference evidence="2 3" key="1">
    <citation type="submission" date="2020-08" db="EMBL/GenBank/DDBJ databases">
        <title>Genomic Encyclopedia of Type Strains, Phase IV (KMG-V): Genome sequencing to study the core and pangenomes of soil and plant-associated prokaryotes.</title>
        <authorList>
            <person name="Whitman W."/>
        </authorList>
    </citation>
    <scope>NUCLEOTIDE SEQUENCE [LARGE SCALE GENOMIC DNA]</scope>
    <source>
        <strain evidence="2 3">M8UP14</strain>
    </source>
</reference>
<feature type="domain" description="NAD(P)-binding" evidence="1">
    <location>
        <begin position="6"/>
        <end position="179"/>
    </location>
</feature>
<keyword evidence="3" id="KW-1185">Reference proteome</keyword>
<dbReference type="RefSeq" id="WP_184222284.1">
    <property type="nucleotide sequence ID" value="NZ_JACHIP010000010.1"/>
</dbReference>
<dbReference type="SUPFAM" id="SSF51735">
    <property type="entry name" value="NAD(P)-binding Rossmann-fold domains"/>
    <property type="match status" value="1"/>
</dbReference>
<evidence type="ECO:0000313" key="2">
    <source>
        <dbReference type="EMBL" id="MBB5060160.1"/>
    </source>
</evidence>
<organism evidence="2 3">
    <name type="scientific">Granulicella aggregans</name>
    <dbReference type="NCBI Taxonomy" id="474949"/>
    <lineage>
        <taxon>Bacteria</taxon>
        <taxon>Pseudomonadati</taxon>
        <taxon>Acidobacteriota</taxon>
        <taxon>Terriglobia</taxon>
        <taxon>Terriglobales</taxon>
        <taxon>Acidobacteriaceae</taxon>
        <taxon>Granulicella</taxon>
    </lineage>
</organism>
<dbReference type="PANTHER" id="PTHR43162">
    <property type="match status" value="1"/>
</dbReference>
<gene>
    <name evidence="2" type="ORF">HDF16_004896</name>
</gene>
<sequence>MNLVTGATGNVGSNVVDQLLAEGEQVRVFTRDKAKVAHWGGRVQVALGDFTKPETYAEAVSGVDGIFVMNIVTPIDSFRQFLETAKANGTPRIVFLSSLSAADPVNLVGKLHLEKEEAIRASGLPYALLRCGGFMSNAFGWLQTIKSESTVYNPMGSGQYAPIAPEDIAAVAVRSLRSPHLSAETYNLTGSQLIDAPQQVEILSRLIHRPLRVVDITTETAVENMVRYGIPAPIATGVAKSFESIREGKAAMATNTVAQLTGRPPLTFEGWAARHVDKFA</sequence>
<dbReference type="Pfam" id="PF13460">
    <property type="entry name" value="NAD_binding_10"/>
    <property type="match status" value="1"/>
</dbReference>
<accession>A0A7W7ZHS5</accession>
<dbReference type="InterPro" id="IPR016040">
    <property type="entry name" value="NAD(P)-bd_dom"/>
</dbReference>
<dbReference type="Proteomes" id="UP000540989">
    <property type="component" value="Unassembled WGS sequence"/>
</dbReference>